<protein>
    <submittedName>
        <fullName evidence="2">Uncharacterized protein</fullName>
    </submittedName>
</protein>
<feature type="region of interest" description="Disordered" evidence="1">
    <location>
        <begin position="142"/>
        <end position="169"/>
    </location>
</feature>
<keyword evidence="3" id="KW-1185">Reference proteome</keyword>
<evidence type="ECO:0000313" key="3">
    <source>
        <dbReference type="Proteomes" id="UP000831796"/>
    </source>
</evidence>
<reference evidence="2" key="1">
    <citation type="submission" date="2022-04" db="EMBL/GenBank/DDBJ databases">
        <title>Hymenobacter sp. isolated from the air.</title>
        <authorList>
            <person name="Won M."/>
            <person name="Lee C.-M."/>
            <person name="Woen H.-Y."/>
            <person name="Kwon S.-W."/>
        </authorList>
    </citation>
    <scope>NUCLEOTIDE SEQUENCE</scope>
    <source>
        <strain evidence="2">5116S-3</strain>
    </source>
</reference>
<evidence type="ECO:0000256" key="1">
    <source>
        <dbReference type="SAM" id="MobiDB-lite"/>
    </source>
</evidence>
<organism evidence="2 3">
    <name type="scientific">Hymenobacter cellulosilyticus</name>
    <dbReference type="NCBI Taxonomy" id="2932248"/>
    <lineage>
        <taxon>Bacteria</taxon>
        <taxon>Pseudomonadati</taxon>
        <taxon>Bacteroidota</taxon>
        <taxon>Cytophagia</taxon>
        <taxon>Cytophagales</taxon>
        <taxon>Hymenobacteraceae</taxon>
        <taxon>Hymenobacter</taxon>
    </lineage>
</organism>
<dbReference type="EMBL" id="CP095046">
    <property type="protein sequence ID" value="UOQ73255.1"/>
    <property type="molecule type" value="Genomic_DNA"/>
</dbReference>
<dbReference type="Proteomes" id="UP000831796">
    <property type="component" value="Chromosome"/>
</dbReference>
<name>A0A8T9Q7Y4_9BACT</name>
<evidence type="ECO:0000313" key="2">
    <source>
        <dbReference type="EMBL" id="UOQ73255.1"/>
    </source>
</evidence>
<gene>
    <name evidence="2" type="ORF">MUN79_04605</name>
</gene>
<dbReference type="KEGG" id="hcu:MUN79_04605"/>
<accession>A0A8T9Q7Y4</accession>
<sequence>MPVYQLRRICYSRVGRGTFNLNFCTVANFTPLFRRESESLAFTNEPAAKWTAQPIVTRIAIRNSIIWGSIPDELLFSNGNDYAELTVRNTVLRTQRYKTGFDTNGNLINKDPKFKRPAGQYADKFDYSLDTLSQVLDKAQPFGGVGTDLLNRPRNSRTPDPGAYERLDP</sequence>
<dbReference type="AlphaFoldDB" id="A0A8T9Q7Y4"/>
<dbReference type="RefSeq" id="WP_244676609.1">
    <property type="nucleotide sequence ID" value="NZ_CP095046.1"/>
</dbReference>
<proteinExistence type="predicted"/>